<sequence length="275" mass="30059">MKYRATALPPPRLKLLCAAGALALLAACGSAPPADITLAGAAPAAAGAEPATIGDVRTERIQWASAKPGCTGECPRVEIDSVSFPGIPALSELVDRQLAAMTGVDQNLRGRYQTLSEYTQYFWKTAQARDATYFKASVKDVVGDIVAVELGTTQFLTGAAHGIPATHYLNWQRSQGRPLTLDEVLIPSRKAEYVVAMREAHQRWLAANEDAQRDRAAYDRMWPFQETTNFALTRQGLVVKYDAYTIAPYSHGQPEILIPYERLRGVLRPEFIPAG</sequence>
<name>A0A0C6P1U7_BORBO</name>
<dbReference type="KEGG" id="bbh:BN112_0694"/>
<dbReference type="Gene3D" id="3.90.640.20">
    <property type="entry name" value="Heat-shock cognate protein, ATPase"/>
    <property type="match status" value="1"/>
</dbReference>
<evidence type="ECO:0000256" key="1">
    <source>
        <dbReference type="SAM" id="SignalP"/>
    </source>
</evidence>
<accession>A0A0C6P1U7</accession>
<evidence type="ECO:0000259" key="2">
    <source>
        <dbReference type="Pfam" id="PF11738"/>
    </source>
</evidence>
<dbReference type="EMBL" id="HE965806">
    <property type="protein sequence ID" value="CCJ52612.1"/>
    <property type="molecule type" value="Genomic_DNA"/>
</dbReference>
<dbReference type="Proteomes" id="UP000007564">
    <property type="component" value="Chromosome"/>
</dbReference>
<dbReference type="Gene3D" id="3.30.565.40">
    <property type="entry name" value="Fervidobacterium nodosum Rt17-B1 like"/>
    <property type="match status" value="1"/>
</dbReference>
<evidence type="ECO:0000313" key="3">
    <source>
        <dbReference type="EMBL" id="CCJ52612.1"/>
    </source>
</evidence>
<keyword evidence="3" id="KW-0449">Lipoprotein</keyword>
<reference evidence="3 4" key="1">
    <citation type="journal article" date="2012" name="BMC Genomics">
        <title>Comparative genomics of the classical Bordetella subspecies: the evolution and exchange of virulence-associated diversity amongst closely related pathogens.</title>
        <authorList>
            <person name="Park J."/>
            <person name="Zhang Y."/>
            <person name="Buboltz A.M."/>
            <person name="Zhang X."/>
            <person name="Schuster S.C."/>
            <person name="Ahuja U."/>
            <person name="Liu M."/>
            <person name="Miller J.F."/>
            <person name="Sebaihia M."/>
            <person name="Bentley S.D."/>
            <person name="Parkhill J."/>
            <person name="Harvill E.T."/>
        </authorList>
    </citation>
    <scope>NUCLEOTIDE SEQUENCE [LARGE SCALE GENOMIC DNA]</scope>
    <source>
        <strain evidence="3 4">253</strain>
    </source>
</reference>
<dbReference type="AlphaFoldDB" id="A0A0C6P1U7"/>
<dbReference type="HOGENOM" id="CLU_088507_0_0_4"/>
<dbReference type="Pfam" id="PF11738">
    <property type="entry name" value="DUF3298"/>
    <property type="match status" value="1"/>
</dbReference>
<organism evidence="3 4">
    <name type="scientific">Bordetella bronchiseptica 253</name>
    <dbReference type="NCBI Taxonomy" id="568707"/>
    <lineage>
        <taxon>Bacteria</taxon>
        <taxon>Pseudomonadati</taxon>
        <taxon>Pseudomonadota</taxon>
        <taxon>Betaproteobacteria</taxon>
        <taxon>Burkholderiales</taxon>
        <taxon>Alcaligenaceae</taxon>
        <taxon>Bordetella</taxon>
    </lineage>
</organism>
<feature type="signal peptide" evidence="1">
    <location>
        <begin position="1"/>
        <end position="33"/>
    </location>
</feature>
<dbReference type="OrthoDB" id="8610451at2"/>
<dbReference type="InterPro" id="IPR021729">
    <property type="entry name" value="DUF3298"/>
</dbReference>
<dbReference type="PROSITE" id="PS51257">
    <property type="entry name" value="PROKAR_LIPOPROTEIN"/>
    <property type="match status" value="1"/>
</dbReference>
<dbReference type="InterPro" id="IPR037126">
    <property type="entry name" value="PdaC/RsiV-like_sf"/>
</dbReference>
<protein>
    <submittedName>
        <fullName evidence="3">Putative lipoprotein</fullName>
    </submittedName>
</protein>
<dbReference type="RefSeq" id="WP_010926679.1">
    <property type="nucleotide sequence ID" value="NC_019382.1"/>
</dbReference>
<evidence type="ECO:0000313" key="4">
    <source>
        <dbReference type="Proteomes" id="UP000007564"/>
    </source>
</evidence>
<keyword evidence="1" id="KW-0732">Signal</keyword>
<gene>
    <name evidence="3" type="ORF">BN112_0694</name>
</gene>
<feature type="domain" description="DUF3298" evidence="2">
    <location>
        <begin position="196"/>
        <end position="261"/>
    </location>
</feature>
<proteinExistence type="predicted"/>
<feature type="chain" id="PRO_5002200385" evidence="1">
    <location>
        <begin position="34"/>
        <end position="275"/>
    </location>
</feature>